<protein>
    <submittedName>
        <fullName evidence="4">HTH-type transcriptional regulator EthR</fullName>
    </submittedName>
</protein>
<dbReference type="InterPro" id="IPR050109">
    <property type="entry name" value="HTH-type_TetR-like_transc_reg"/>
</dbReference>
<dbReference type="PANTHER" id="PTHR30055:SF148">
    <property type="entry name" value="TETR-FAMILY TRANSCRIPTIONAL REGULATOR"/>
    <property type="match status" value="1"/>
</dbReference>
<feature type="DNA-binding region" description="H-T-H motif" evidence="2">
    <location>
        <begin position="26"/>
        <end position="45"/>
    </location>
</feature>
<dbReference type="Proteomes" id="UP000679307">
    <property type="component" value="Chromosome"/>
</dbReference>
<name>A0ABX8EN15_9ACTN</name>
<dbReference type="EMBL" id="CP075371">
    <property type="protein sequence ID" value="QVT81016.1"/>
    <property type="molecule type" value="Genomic_DNA"/>
</dbReference>
<feature type="domain" description="HTH tetR-type" evidence="3">
    <location>
        <begin position="3"/>
        <end position="63"/>
    </location>
</feature>
<dbReference type="Pfam" id="PF17937">
    <property type="entry name" value="TetR_C_28"/>
    <property type="match status" value="1"/>
</dbReference>
<reference evidence="4 5" key="1">
    <citation type="submission" date="2021-05" db="EMBL/GenBank/DDBJ databases">
        <title>Complete genome of Nocardioides aquaticus KCTC 9944T isolated from meromictic and hypersaline Ekho Lake, Antarctica.</title>
        <authorList>
            <person name="Hwang K."/>
            <person name="Kim K.M."/>
            <person name="Choe H."/>
        </authorList>
    </citation>
    <scope>NUCLEOTIDE SEQUENCE [LARGE SCALE GENOMIC DNA]</scope>
    <source>
        <strain evidence="4 5">KCTC 9944</strain>
    </source>
</reference>
<keyword evidence="1 2" id="KW-0238">DNA-binding</keyword>
<keyword evidence="5" id="KW-1185">Reference proteome</keyword>
<sequence>MRPSHRTAVLDAALRLLDREGGAEISYDATAREAGLTKAGVMYHFATREELVLGVVGHAARRCVAAMRAVAGGGPEGLSPAERTRAYVEVAVGGDLSTADVSVFADALYRPHHAGPWREVFAPWFDLSDCPDPDLRARLCAARLAADGLWLARATGLFAPGADGQPGMDDVVAEVRRLLEPAP</sequence>
<accession>A0ABX8EN15</accession>
<evidence type="ECO:0000256" key="1">
    <source>
        <dbReference type="ARBA" id="ARBA00023125"/>
    </source>
</evidence>
<evidence type="ECO:0000313" key="5">
    <source>
        <dbReference type="Proteomes" id="UP000679307"/>
    </source>
</evidence>
<dbReference type="SUPFAM" id="SSF46689">
    <property type="entry name" value="Homeodomain-like"/>
    <property type="match status" value="1"/>
</dbReference>
<dbReference type="RefSeq" id="WP_214056460.1">
    <property type="nucleotide sequence ID" value="NZ_CP075371.1"/>
</dbReference>
<dbReference type="SUPFAM" id="SSF48498">
    <property type="entry name" value="Tetracyclin repressor-like, C-terminal domain"/>
    <property type="match status" value="1"/>
</dbReference>
<dbReference type="InterPro" id="IPR009057">
    <property type="entry name" value="Homeodomain-like_sf"/>
</dbReference>
<dbReference type="InterPro" id="IPR001647">
    <property type="entry name" value="HTH_TetR"/>
</dbReference>
<evidence type="ECO:0000313" key="4">
    <source>
        <dbReference type="EMBL" id="QVT81016.1"/>
    </source>
</evidence>
<dbReference type="Gene3D" id="1.10.357.10">
    <property type="entry name" value="Tetracycline Repressor, domain 2"/>
    <property type="match status" value="1"/>
</dbReference>
<organism evidence="4 5">
    <name type="scientific">Nocardioides aquaticus</name>
    <dbReference type="NCBI Taxonomy" id="160826"/>
    <lineage>
        <taxon>Bacteria</taxon>
        <taxon>Bacillati</taxon>
        <taxon>Actinomycetota</taxon>
        <taxon>Actinomycetes</taxon>
        <taxon>Propionibacteriales</taxon>
        <taxon>Nocardioidaceae</taxon>
        <taxon>Nocardioides</taxon>
    </lineage>
</organism>
<dbReference type="Pfam" id="PF00440">
    <property type="entry name" value="TetR_N"/>
    <property type="match status" value="1"/>
</dbReference>
<dbReference type="PANTHER" id="PTHR30055">
    <property type="entry name" value="HTH-TYPE TRANSCRIPTIONAL REGULATOR RUTR"/>
    <property type="match status" value="1"/>
</dbReference>
<dbReference type="InterPro" id="IPR036271">
    <property type="entry name" value="Tet_transcr_reg_TetR-rel_C_sf"/>
</dbReference>
<proteinExistence type="predicted"/>
<dbReference type="InterPro" id="IPR041479">
    <property type="entry name" value="TetR_CgmR_C"/>
</dbReference>
<evidence type="ECO:0000259" key="3">
    <source>
        <dbReference type="PROSITE" id="PS50977"/>
    </source>
</evidence>
<gene>
    <name evidence="4" type="primary">ethR_3</name>
    <name evidence="4" type="ORF">ENKNEFLB_03420</name>
</gene>
<dbReference type="PRINTS" id="PR00455">
    <property type="entry name" value="HTHTETR"/>
</dbReference>
<evidence type="ECO:0000256" key="2">
    <source>
        <dbReference type="PROSITE-ProRule" id="PRU00335"/>
    </source>
</evidence>
<dbReference type="PROSITE" id="PS50977">
    <property type="entry name" value="HTH_TETR_2"/>
    <property type="match status" value="1"/>
</dbReference>